<dbReference type="Pfam" id="PF00069">
    <property type="entry name" value="Pkinase"/>
    <property type="match status" value="1"/>
</dbReference>
<feature type="domain" description="Protein kinase" evidence="4">
    <location>
        <begin position="126"/>
        <end position="379"/>
    </location>
</feature>
<dbReference type="Gene3D" id="1.10.510.10">
    <property type="entry name" value="Transferase(Phosphotransferase) domain 1"/>
    <property type="match status" value="2"/>
</dbReference>
<keyword evidence="5" id="KW-0418">Kinase</keyword>
<dbReference type="PANTHER" id="PTHR48006:SF100">
    <property type="entry name" value="LRR RECEPTOR-LIKE SERINE_THREONINE-KINASE-RELATED"/>
    <property type="match status" value="1"/>
</dbReference>
<dbReference type="PROSITE" id="PS50011">
    <property type="entry name" value="PROTEIN_KINASE_DOM"/>
    <property type="match status" value="1"/>
</dbReference>
<reference evidence="5" key="1">
    <citation type="submission" date="2020-01" db="EMBL/GenBank/DDBJ databases">
        <title>Genome sequence of Kobresia littledalei, the first chromosome-level genome in the family Cyperaceae.</title>
        <authorList>
            <person name="Qu G."/>
        </authorList>
    </citation>
    <scope>NUCLEOTIDE SEQUENCE</scope>
    <source>
        <strain evidence="5">C.B.Clarke</strain>
        <tissue evidence="5">Leaf</tissue>
    </source>
</reference>
<dbReference type="PANTHER" id="PTHR48006">
    <property type="entry name" value="LEUCINE-RICH REPEAT-CONTAINING PROTEIN DDB_G0281931-RELATED"/>
    <property type="match status" value="1"/>
</dbReference>
<accession>A0A833RCF8</accession>
<evidence type="ECO:0000256" key="3">
    <source>
        <dbReference type="SAM" id="SignalP"/>
    </source>
</evidence>
<dbReference type="InterPro" id="IPR000719">
    <property type="entry name" value="Prot_kinase_dom"/>
</dbReference>
<gene>
    <name evidence="5" type="ORF">FCM35_KLT17715</name>
</gene>
<dbReference type="Proteomes" id="UP000623129">
    <property type="component" value="Unassembled WGS sequence"/>
</dbReference>
<protein>
    <submittedName>
        <fullName evidence="5">Inactive leucine-rich repeat receptor-like protein kinase CORYNE-like protein</fullName>
    </submittedName>
</protein>
<keyword evidence="6" id="KW-1185">Reference proteome</keyword>
<proteinExistence type="predicted"/>
<keyword evidence="2" id="KW-0812">Transmembrane</keyword>
<dbReference type="Gene3D" id="3.30.200.20">
    <property type="entry name" value="Phosphorylase Kinase, domain 1"/>
    <property type="match status" value="1"/>
</dbReference>
<dbReference type="GO" id="GO:0004672">
    <property type="term" value="F:protein kinase activity"/>
    <property type="evidence" value="ECO:0007669"/>
    <property type="project" value="InterPro"/>
</dbReference>
<keyword evidence="5" id="KW-0808">Transferase</keyword>
<dbReference type="InterPro" id="IPR051824">
    <property type="entry name" value="LRR_Rcpt-Like_S/T_Kinase"/>
</dbReference>
<dbReference type="EMBL" id="SWLB01000006">
    <property type="protein sequence ID" value="KAF3337128.1"/>
    <property type="molecule type" value="Genomic_DNA"/>
</dbReference>
<keyword evidence="3" id="KW-0732">Signal</keyword>
<name>A0A833RCF8_9POAL</name>
<evidence type="ECO:0000256" key="1">
    <source>
        <dbReference type="SAM" id="MobiDB-lite"/>
    </source>
</evidence>
<evidence type="ECO:0000256" key="2">
    <source>
        <dbReference type="SAM" id="Phobius"/>
    </source>
</evidence>
<feature type="region of interest" description="Disordered" evidence="1">
    <location>
        <begin position="37"/>
        <end position="57"/>
    </location>
</feature>
<evidence type="ECO:0000259" key="4">
    <source>
        <dbReference type="PROSITE" id="PS50011"/>
    </source>
</evidence>
<feature type="transmembrane region" description="Helical" evidence="2">
    <location>
        <begin position="66"/>
        <end position="88"/>
    </location>
</feature>
<evidence type="ECO:0000313" key="5">
    <source>
        <dbReference type="EMBL" id="KAF3337128.1"/>
    </source>
</evidence>
<sequence length="379" mass="42093">MASTHQNPTITISILAPFLILLSSYCASQPLHSQPLISPTPSPPAAISQSSPSDTNNHARAPLKPILFGILLGTLSGFLLALLFLYLIRLAFLYTHLTPLLKGPVVFTPQINPKSLLLALVSNPQSPQLTPIPSASPACKYLKLQLETDLSVAIKVVPLRPNSNSTSEKRKIQQKLESLSRLKHRNVLTLRAYLLDKDKLFIAYDFLSEGSLEDLMKRVRAGQMVLNWEVRSKIALGIAKGMRYLHFECNPRLMHWNLKPTNVILDEEFEPRLGDCGLVRISVDSEGDLQFGDQRHSSFFLAPECNQGCSRDGLVCWLRQKQQAGEAKEALDTSILGDEGEEEEMLMAMRIALVCLSDLPADRPSSDELVSMLSQLHSF</sequence>
<comment type="caution">
    <text evidence="5">The sequence shown here is derived from an EMBL/GenBank/DDBJ whole genome shotgun (WGS) entry which is preliminary data.</text>
</comment>
<dbReference type="InterPro" id="IPR011009">
    <property type="entry name" value="Kinase-like_dom_sf"/>
</dbReference>
<dbReference type="OrthoDB" id="4062651at2759"/>
<dbReference type="AlphaFoldDB" id="A0A833RCF8"/>
<evidence type="ECO:0000313" key="6">
    <source>
        <dbReference type="Proteomes" id="UP000623129"/>
    </source>
</evidence>
<keyword evidence="2" id="KW-0472">Membrane</keyword>
<organism evidence="5 6">
    <name type="scientific">Carex littledalei</name>
    <dbReference type="NCBI Taxonomy" id="544730"/>
    <lineage>
        <taxon>Eukaryota</taxon>
        <taxon>Viridiplantae</taxon>
        <taxon>Streptophyta</taxon>
        <taxon>Embryophyta</taxon>
        <taxon>Tracheophyta</taxon>
        <taxon>Spermatophyta</taxon>
        <taxon>Magnoliopsida</taxon>
        <taxon>Liliopsida</taxon>
        <taxon>Poales</taxon>
        <taxon>Cyperaceae</taxon>
        <taxon>Cyperoideae</taxon>
        <taxon>Cariceae</taxon>
        <taxon>Carex</taxon>
        <taxon>Carex subgen. Euthyceras</taxon>
    </lineage>
</organism>
<keyword evidence="2" id="KW-1133">Transmembrane helix</keyword>
<feature type="signal peptide" evidence="3">
    <location>
        <begin position="1"/>
        <end position="28"/>
    </location>
</feature>
<dbReference type="GO" id="GO:0005524">
    <property type="term" value="F:ATP binding"/>
    <property type="evidence" value="ECO:0007669"/>
    <property type="project" value="InterPro"/>
</dbReference>
<keyword evidence="5" id="KW-0675">Receptor</keyword>
<feature type="chain" id="PRO_5032281712" evidence="3">
    <location>
        <begin position="29"/>
        <end position="379"/>
    </location>
</feature>
<dbReference type="SUPFAM" id="SSF56112">
    <property type="entry name" value="Protein kinase-like (PK-like)"/>
    <property type="match status" value="1"/>
</dbReference>